<feature type="compositionally biased region" description="Low complexity" evidence="1">
    <location>
        <begin position="82"/>
        <end position="91"/>
    </location>
</feature>
<dbReference type="EMBL" id="JBAHYK010000855">
    <property type="protein sequence ID" value="KAL0570908.1"/>
    <property type="molecule type" value="Genomic_DNA"/>
</dbReference>
<dbReference type="Proteomes" id="UP001465976">
    <property type="component" value="Unassembled WGS sequence"/>
</dbReference>
<feature type="domain" description="DUF6593" evidence="2">
    <location>
        <begin position="120"/>
        <end position="244"/>
    </location>
</feature>
<evidence type="ECO:0000259" key="2">
    <source>
        <dbReference type="Pfam" id="PF20236"/>
    </source>
</evidence>
<accession>A0ABR3F6M4</accession>
<dbReference type="Pfam" id="PF20236">
    <property type="entry name" value="DUF6593"/>
    <property type="match status" value="1"/>
</dbReference>
<evidence type="ECO:0000313" key="3">
    <source>
        <dbReference type="EMBL" id="KAL0570908.1"/>
    </source>
</evidence>
<comment type="caution">
    <text evidence="3">The sequence shown here is derived from an EMBL/GenBank/DDBJ whole genome shotgun (WGS) entry which is preliminary data.</text>
</comment>
<keyword evidence="4" id="KW-1185">Reference proteome</keyword>
<dbReference type="InterPro" id="IPR046528">
    <property type="entry name" value="DUF6593"/>
</dbReference>
<proteinExistence type="predicted"/>
<name>A0ABR3F6M4_9AGAR</name>
<sequence length="253" mass="29188">MKFYQAEWKMSTMSSNTWYDDDHRAVYKVNTPFKLKNRTCTIIKLLDTEPEETDVNQNNPFEDDTSGSAVANEVGPSDSRRSSGARSRTSSIDPGKNIDANQEELEHEELPALSPGSSSRQTSHRFIYLAQIDWRYFSSSKFRFGDGLEVTAKSFFRKEGWGPYGRHRVFTAKDGKEYKWLLHWWNSELITNDENKIKVAKFTQKGLGIIGKSHPGFLEIFPAGEHMVDEIFMTFVYIERLRKEKENASKSCE</sequence>
<evidence type="ECO:0000256" key="1">
    <source>
        <dbReference type="SAM" id="MobiDB-lite"/>
    </source>
</evidence>
<evidence type="ECO:0000313" key="4">
    <source>
        <dbReference type="Proteomes" id="UP001465976"/>
    </source>
</evidence>
<protein>
    <recommendedName>
        <fullName evidence="2">DUF6593 domain-containing protein</fullName>
    </recommendedName>
</protein>
<feature type="region of interest" description="Disordered" evidence="1">
    <location>
        <begin position="51"/>
        <end position="97"/>
    </location>
</feature>
<reference evidence="3 4" key="1">
    <citation type="submission" date="2024-02" db="EMBL/GenBank/DDBJ databases">
        <title>A draft genome for the cacao thread blight pathogen Marasmius crinis-equi.</title>
        <authorList>
            <person name="Cohen S.P."/>
            <person name="Baruah I.K."/>
            <person name="Amoako-Attah I."/>
            <person name="Bukari Y."/>
            <person name="Meinhardt L.W."/>
            <person name="Bailey B.A."/>
        </authorList>
    </citation>
    <scope>NUCLEOTIDE SEQUENCE [LARGE SCALE GENOMIC DNA]</scope>
    <source>
        <strain evidence="3 4">GH-76</strain>
    </source>
</reference>
<organism evidence="3 4">
    <name type="scientific">Marasmius crinis-equi</name>
    <dbReference type="NCBI Taxonomy" id="585013"/>
    <lineage>
        <taxon>Eukaryota</taxon>
        <taxon>Fungi</taxon>
        <taxon>Dikarya</taxon>
        <taxon>Basidiomycota</taxon>
        <taxon>Agaricomycotina</taxon>
        <taxon>Agaricomycetes</taxon>
        <taxon>Agaricomycetidae</taxon>
        <taxon>Agaricales</taxon>
        <taxon>Marasmiineae</taxon>
        <taxon>Marasmiaceae</taxon>
        <taxon>Marasmius</taxon>
    </lineage>
</organism>
<gene>
    <name evidence="3" type="ORF">V5O48_011048</name>
</gene>